<gene>
    <name evidence="6" type="ORF">CLV44_1144</name>
</gene>
<dbReference type="InterPro" id="IPR008638">
    <property type="entry name" value="FhaB/CdiA-like_TPS"/>
</dbReference>
<dbReference type="SUPFAM" id="SSF51126">
    <property type="entry name" value="Pectin lyase-like"/>
    <property type="match status" value="1"/>
</dbReference>
<comment type="caution">
    <text evidence="6">The sequence shown here is derived from an EMBL/GenBank/DDBJ whole genome shotgun (WGS) entry which is preliminary data.</text>
</comment>
<protein>
    <submittedName>
        <fullName evidence="6">Filamentous hemagglutinin family protein</fullName>
    </submittedName>
</protein>
<dbReference type="InterPro" id="IPR050909">
    <property type="entry name" value="Bact_Autotransporter_VF"/>
</dbReference>
<dbReference type="GO" id="GO:0005576">
    <property type="term" value="C:extracellular region"/>
    <property type="evidence" value="ECO:0007669"/>
    <property type="project" value="UniProtKB-SubCell"/>
</dbReference>
<dbReference type="Gene3D" id="2.160.20.10">
    <property type="entry name" value="Single-stranded right-handed beta-helix, Pectin lyase-like"/>
    <property type="match status" value="1"/>
</dbReference>
<reference evidence="6 7" key="1">
    <citation type="submission" date="2018-03" db="EMBL/GenBank/DDBJ databases">
        <title>Genomic Encyclopedia of Archaeal and Bacterial Type Strains, Phase II (KMG-II): from individual species to whole genera.</title>
        <authorList>
            <person name="Goeker M."/>
        </authorList>
    </citation>
    <scope>NUCLEOTIDE SEQUENCE [LARGE SCALE GENOMIC DNA]</scope>
    <source>
        <strain evidence="6 7">DSM 17586</strain>
    </source>
</reference>
<name>A0A2P8EU70_9GAMM</name>
<feature type="domain" description="Filamentous haemagglutinin FhaB/tRNA nuclease CdiA-like TPS" evidence="5">
    <location>
        <begin position="26"/>
        <end position="138"/>
    </location>
</feature>
<dbReference type="Pfam" id="PF18676">
    <property type="entry name" value="MBG_2"/>
    <property type="match status" value="6"/>
</dbReference>
<dbReference type="SMART" id="SM00912">
    <property type="entry name" value="Haemagg_act"/>
    <property type="match status" value="1"/>
</dbReference>
<evidence type="ECO:0000313" key="6">
    <source>
        <dbReference type="EMBL" id="PSL13013.1"/>
    </source>
</evidence>
<evidence type="ECO:0000256" key="2">
    <source>
        <dbReference type="ARBA" id="ARBA00022525"/>
    </source>
</evidence>
<dbReference type="InterPro" id="IPR011050">
    <property type="entry name" value="Pectin_lyase_fold/virulence"/>
</dbReference>
<evidence type="ECO:0000256" key="4">
    <source>
        <dbReference type="SAM" id="SignalP"/>
    </source>
</evidence>
<dbReference type="Pfam" id="PF07581">
    <property type="entry name" value="Glug"/>
    <property type="match status" value="1"/>
</dbReference>
<comment type="subcellular location">
    <subcellularLocation>
        <location evidence="1">Secreted</location>
    </subcellularLocation>
</comment>
<dbReference type="OrthoDB" id="218680at2"/>
<dbReference type="InterPro" id="IPR041286">
    <property type="entry name" value="MBG_2"/>
</dbReference>
<dbReference type="Pfam" id="PF05860">
    <property type="entry name" value="TPS"/>
    <property type="match status" value="1"/>
</dbReference>
<dbReference type="RefSeq" id="WP_106592073.1">
    <property type="nucleotide sequence ID" value="NZ_PYGI01000014.1"/>
</dbReference>
<dbReference type="PANTHER" id="PTHR12338:SF8">
    <property type="entry name" value="HEME_HEMOPEXIN-BINDING PROTEIN"/>
    <property type="match status" value="1"/>
</dbReference>
<organism evidence="6 7">
    <name type="scientific">Marinobacterium halophilum</name>
    <dbReference type="NCBI Taxonomy" id="267374"/>
    <lineage>
        <taxon>Bacteria</taxon>
        <taxon>Pseudomonadati</taxon>
        <taxon>Pseudomonadota</taxon>
        <taxon>Gammaproteobacteria</taxon>
        <taxon>Oceanospirillales</taxon>
        <taxon>Oceanospirillaceae</taxon>
        <taxon>Marinobacterium</taxon>
    </lineage>
</organism>
<evidence type="ECO:0000259" key="5">
    <source>
        <dbReference type="SMART" id="SM00912"/>
    </source>
</evidence>
<dbReference type="InterPro" id="IPR012334">
    <property type="entry name" value="Pectin_lyas_fold"/>
</dbReference>
<dbReference type="NCBIfam" id="TIGR01901">
    <property type="entry name" value="adhes_NPXG"/>
    <property type="match status" value="1"/>
</dbReference>
<evidence type="ECO:0000313" key="7">
    <source>
        <dbReference type="Proteomes" id="UP000242133"/>
    </source>
</evidence>
<dbReference type="PANTHER" id="PTHR12338">
    <property type="entry name" value="AUTOTRANSPORTER"/>
    <property type="match status" value="1"/>
</dbReference>
<evidence type="ECO:0000256" key="3">
    <source>
        <dbReference type="ARBA" id="ARBA00022729"/>
    </source>
</evidence>
<proteinExistence type="predicted"/>
<sequence length="1550" mass="155242">MNRTDPNFTPTALAIAISLVTAQLHAADLPTGGNIVGGSGSINQNGNSLNVQQNSDKLITNWNSFDIGAGNTVNFHQPGKSSVALNRVIGEDASAIYGNLNANGRVFLVNPNGVLFGQGAAVNVGALVVSTLSISDEDFNNGNYQFNGDGNNAAVINRGSIKADNGTVVLLGGQVSNQGIIQANQGTVALAAGDQITLDFAGDGLLNVTVDESTLDALVENHQLIRVNGGQVVMTANATDALLQTVVNNTGIVEAQTLDNQSGTIVLKGGFNGGTVNVAGTLDASALESGDGGFIDTSGAHVKIADGTRVTTKANNGATGEWLIDPTDFYVTNSNDPKTDSGIGAATLSANLEDSNISLATIDGGTDAGDIHVDAAVNWNADTTLSLKAHNDIHINQDITATGTNAGLVLNTGAGKDYAIASGASVTLSGSNAALNINGTDYTLIHDMAALDAIDTTGLGGAYALSKDLDASGTIYDHALVGVDGTNAFAGTFAGLGHTISDLTIENTAATTEYWGLFGYNKGTIRDLGLQGGSVTVTSASGVIQAGSLAGYSSNGTIYNAYATGNVQATSTSRNAYVGGLIGTNLYSTISNSYATGEATATGISRTYAGGLIGDSISGTISDAYATGNVQATSTSSSTYAGGLVGSNSHSAISNTYATGNASATSTSSDVYAGGLTGSNNSGTIINAYATGAVSAKSTNGNAYAGGLAGETLFSPITSAYANGTVIAESSTGGNTYAGGLAGYNNSGNITKAYATGNASAKNTEGRAHAGGLVGVNSGTISNTYAVGMVIAAGNNPYAGGLLGENSGPGTSTASYWNTETSGLTVSVGKGTPPSGVSGLTTEQMKNAASFADWDMDAQGGTGTGWRIYEGHTAPLLRHFLTALEVTGDSTSTYNGTEQTGTWSATGEYDANHIFGQVSGGGRNAGNYAIDMGGLYSNQQGYDLITTNGTLTINKAQATVTANSDTTIYNGTEQSVSGFTVDGLVNGEDASVLSGVSTSGGKGTNAGSYVLTVGGGSSDNYELSFVDGALTINKAQATVTANSDTTTYNGTEQSGSGFTATGLVNGETESVLTGVTTSGGGRNAGSYVLTASGSDGNYALTFVDGTLTINKAQATVTANSDTSTYNGIEQSVSGFTVDGLVNGEDASVLSGVTTSGGKGTNAGSYVLTVGGDSSDNYELTFVDGTLTINKAQATVTANSDTTIYNGTEQSVSGFTVDGLVNGEDASVLSGVSTSGGKGTNAGSYVLTVGGGSSDNYELSFVDGALTINKAQATVTVNSDTTTYNGTEQSGSGFTATGLVNGETESVLTGVTTSGGGRNAGTYKLTASGSDGNYALTFVDGTLTINKAQATVTANSGTTTYNGTEQSGSGFTVDGLVNGEDKSVLTGVTTSGGKGTNAGSYVLTASGSDGNYELTFVDGSLTIERKTITADVQAQDKQFDGMLTAVLEGVLNGTISGDDVALQLSGLFASLTPGENRVLVDASLAGADAGNYDLVAPDSVTASLLGFVQTDDYQSAIVSQPSEQRRLSAPTYGGYVLKIDDDALGLSNSGQ</sequence>
<keyword evidence="2" id="KW-0964">Secreted</keyword>
<dbReference type="Gene3D" id="2.160.20.110">
    <property type="match status" value="2"/>
</dbReference>
<dbReference type="Proteomes" id="UP000242133">
    <property type="component" value="Unassembled WGS sequence"/>
</dbReference>
<accession>A0A2P8EU70</accession>
<feature type="signal peptide" evidence="4">
    <location>
        <begin position="1"/>
        <end position="26"/>
    </location>
</feature>
<evidence type="ECO:0000256" key="1">
    <source>
        <dbReference type="ARBA" id="ARBA00004613"/>
    </source>
</evidence>
<dbReference type="InterPro" id="IPR011493">
    <property type="entry name" value="GLUG"/>
</dbReference>
<keyword evidence="7" id="KW-1185">Reference proteome</keyword>
<dbReference type="EMBL" id="PYGI01000014">
    <property type="protein sequence ID" value="PSL13013.1"/>
    <property type="molecule type" value="Genomic_DNA"/>
</dbReference>
<keyword evidence="3 4" id="KW-0732">Signal</keyword>
<feature type="chain" id="PRO_5015140680" evidence="4">
    <location>
        <begin position="27"/>
        <end position="1550"/>
    </location>
</feature>